<keyword evidence="1" id="KW-0472">Membrane</keyword>
<organism evidence="2">
    <name type="scientific">Menopon gallinae</name>
    <name type="common">poultry shaft louse</name>
    <dbReference type="NCBI Taxonomy" id="328185"/>
    <lineage>
        <taxon>Eukaryota</taxon>
        <taxon>Metazoa</taxon>
        <taxon>Ecdysozoa</taxon>
        <taxon>Arthropoda</taxon>
        <taxon>Hexapoda</taxon>
        <taxon>Insecta</taxon>
        <taxon>Pterygota</taxon>
        <taxon>Neoptera</taxon>
        <taxon>Paraneoptera</taxon>
        <taxon>Psocodea</taxon>
        <taxon>Troctomorpha</taxon>
        <taxon>Phthiraptera</taxon>
        <taxon>Amblycera</taxon>
        <taxon>Menoponidae</taxon>
        <taxon>Menopon</taxon>
    </lineage>
</organism>
<dbReference type="EMBL" id="JARGDH010000002">
    <property type="protein sequence ID" value="KAL0274527.1"/>
    <property type="molecule type" value="Genomic_DNA"/>
</dbReference>
<feature type="transmembrane region" description="Helical" evidence="1">
    <location>
        <begin position="112"/>
        <end position="134"/>
    </location>
</feature>
<proteinExistence type="predicted"/>
<gene>
    <name evidence="2" type="ORF">PYX00_002629</name>
</gene>
<name>A0AAW2HWW9_9NEOP</name>
<protein>
    <submittedName>
        <fullName evidence="2">Uncharacterized protein</fullName>
    </submittedName>
</protein>
<feature type="transmembrane region" description="Helical" evidence="1">
    <location>
        <begin position="179"/>
        <end position="202"/>
    </location>
</feature>
<evidence type="ECO:0000313" key="2">
    <source>
        <dbReference type="EMBL" id="KAL0274527.1"/>
    </source>
</evidence>
<sequence>MMSENSGVDVAALRREARRRRILANSEDRLRSITGKIASSEEEPMPDTCLRTYLDESNIERPIPSLQESISEKSDADIDFTELPRYLRNYLYFKRKRREENSYIKLIIRMRFHYIILSIIAQLLYLFNLGFLFYNNLFCPFITMKAMELLFIRDLVHNQEVNCLRLLASLLRGSMLSNAIQAFSVATNIISDFLLYIFSFVLSYKLLNGIKETYYI</sequence>
<keyword evidence="1" id="KW-1133">Transmembrane helix</keyword>
<reference evidence="2" key="1">
    <citation type="journal article" date="2024" name="Gigascience">
        <title>Chromosome-level genome of the poultry shaft louse Menopon gallinae provides insight into the host-switching and adaptive evolution of parasitic lice.</title>
        <authorList>
            <person name="Xu Y."/>
            <person name="Ma L."/>
            <person name="Liu S."/>
            <person name="Liang Y."/>
            <person name="Liu Q."/>
            <person name="He Z."/>
            <person name="Tian L."/>
            <person name="Duan Y."/>
            <person name="Cai W."/>
            <person name="Li H."/>
            <person name="Song F."/>
        </authorList>
    </citation>
    <scope>NUCLEOTIDE SEQUENCE</scope>
    <source>
        <strain evidence="2">Cailab_2023a</strain>
    </source>
</reference>
<dbReference type="AlphaFoldDB" id="A0AAW2HWW9"/>
<evidence type="ECO:0000256" key="1">
    <source>
        <dbReference type="SAM" id="Phobius"/>
    </source>
</evidence>
<keyword evidence="1" id="KW-0812">Transmembrane</keyword>
<comment type="caution">
    <text evidence="2">The sequence shown here is derived from an EMBL/GenBank/DDBJ whole genome shotgun (WGS) entry which is preliminary data.</text>
</comment>
<accession>A0AAW2HWW9</accession>